<sequence length="217" mass="23416">MPGKHVHFSDAPDEAYYPFPSTPSPSYSVSSLPSSTGPTTPPQPTYPYLPLAIASGSTHRVLQPHHLVWRVVLPTANVLPSKVNAGMPQHVLFEPATNPPLPALTIVHPRLGSWRIEVTPKPGSGSVVRVCDVLEGVYTSLRQGAAEADFKNLPSKVAQQEVTKAYARRYSNIPDPAAQIVEQKKGLKRVDFLGKCVNWVGVVPSTTVPGAFELILA</sequence>
<dbReference type="OrthoDB" id="3224413at2759"/>
<evidence type="ECO:0000313" key="2">
    <source>
        <dbReference type="EMBL" id="KAF7306459.1"/>
    </source>
</evidence>
<evidence type="ECO:0000313" key="3">
    <source>
        <dbReference type="Proteomes" id="UP000636479"/>
    </source>
</evidence>
<evidence type="ECO:0000259" key="1">
    <source>
        <dbReference type="Pfam" id="PF20415"/>
    </source>
</evidence>
<gene>
    <name evidence="2" type="ORF">MIND_00437100</name>
</gene>
<keyword evidence="3" id="KW-1185">Reference proteome</keyword>
<dbReference type="EMBL" id="JACAZF010000004">
    <property type="protein sequence ID" value="KAF7306459.1"/>
    <property type="molecule type" value="Genomic_DNA"/>
</dbReference>
<dbReference type="Proteomes" id="UP000636479">
    <property type="component" value="Unassembled WGS sequence"/>
</dbReference>
<comment type="caution">
    <text evidence="2">The sequence shown here is derived from an EMBL/GenBank/DDBJ whole genome shotgun (WGS) entry which is preliminary data.</text>
</comment>
<dbReference type="AlphaFoldDB" id="A0A8H6WBK8"/>
<name>A0A8H6WBK8_9AGAR</name>
<dbReference type="RefSeq" id="XP_037221478.1">
    <property type="nucleotide sequence ID" value="XM_037361186.1"/>
</dbReference>
<dbReference type="InterPro" id="IPR046522">
    <property type="entry name" value="DUF6699"/>
</dbReference>
<proteinExistence type="predicted"/>
<protein>
    <recommendedName>
        <fullName evidence="1">DUF6699 domain-containing protein</fullName>
    </recommendedName>
</protein>
<feature type="domain" description="DUF6699" evidence="1">
    <location>
        <begin position="83"/>
        <end position="204"/>
    </location>
</feature>
<dbReference type="Pfam" id="PF20415">
    <property type="entry name" value="DUF6699"/>
    <property type="match status" value="1"/>
</dbReference>
<accession>A0A8H6WBK8</accession>
<dbReference type="GeneID" id="59343702"/>
<reference evidence="2" key="1">
    <citation type="submission" date="2020-05" db="EMBL/GenBank/DDBJ databases">
        <title>Mycena genomes resolve the evolution of fungal bioluminescence.</title>
        <authorList>
            <person name="Tsai I.J."/>
        </authorList>
    </citation>
    <scope>NUCLEOTIDE SEQUENCE</scope>
    <source>
        <strain evidence="2">171206Taipei</strain>
    </source>
</reference>
<organism evidence="2 3">
    <name type="scientific">Mycena indigotica</name>
    <dbReference type="NCBI Taxonomy" id="2126181"/>
    <lineage>
        <taxon>Eukaryota</taxon>
        <taxon>Fungi</taxon>
        <taxon>Dikarya</taxon>
        <taxon>Basidiomycota</taxon>
        <taxon>Agaricomycotina</taxon>
        <taxon>Agaricomycetes</taxon>
        <taxon>Agaricomycetidae</taxon>
        <taxon>Agaricales</taxon>
        <taxon>Marasmiineae</taxon>
        <taxon>Mycenaceae</taxon>
        <taxon>Mycena</taxon>
    </lineage>
</organism>